<gene>
    <name evidence="1" type="ORF">rsdtw13_28330</name>
</gene>
<keyword evidence="1" id="KW-0645">Protease</keyword>
<reference evidence="1" key="1">
    <citation type="journal article" date="2025" name="Int. J. Syst. Evol. Microbiol.">
        <title>Inconstantimicrobium mannanitabidum sp. nov., a novel member of the family Clostridiaceae isolated from anoxic soil under the treatment of reductive soil disinfestation.</title>
        <authorList>
            <person name="Ueki A."/>
            <person name="Tonouchi A."/>
            <person name="Honma S."/>
            <person name="Kaku N."/>
            <person name="Ueki K."/>
        </authorList>
    </citation>
    <scope>NUCLEOTIDE SEQUENCE</scope>
    <source>
        <strain evidence="1">TW13</strain>
    </source>
</reference>
<evidence type="ECO:0000313" key="1">
    <source>
        <dbReference type="EMBL" id="GKX67575.1"/>
    </source>
</evidence>
<dbReference type="EMBL" id="BROD01000001">
    <property type="protein sequence ID" value="GKX67575.1"/>
    <property type="molecule type" value="Genomic_DNA"/>
</dbReference>
<sequence length="189" mass="21832">MRKILCFVYESMADFEITLTCHMLGWNPDKEFISIGYEKTPIRASSNLQYIPEMTVKEAISLDDVDALIIPGGFERTCTPELIELIQKMHKEKKLICAICAAPEFLAKSGVLDNHLYTTTLGEDYYKENELKDPFPRQNYSERKVVRHENIITAKGRSFIDFGIEILDYFNMFDDDSEKSMLSKSYKGE</sequence>
<proteinExistence type="predicted"/>
<accession>A0ACB5RE74</accession>
<protein>
    <submittedName>
        <fullName evidence="1">Protease</fullName>
    </submittedName>
</protein>
<comment type="caution">
    <text evidence="1">The sequence shown here is derived from an EMBL/GenBank/DDBJ whole genome shotgun (WGS) entry which is preliminary data.</text>
</comment>
<dbReference type="Proteomes" id="UP001058074">
    <property type="component" value="Unassembled WGS sequence"/>
</dbReference>
<evidence type="ECO:0000313" key="2">
    <source>
        <dbReference type="Proteomes" id="UP001058074"/>
    </source>
</evidence>
<organism evidence="1 2">
    <name type="scientific">Inconstantimicrobium mannanitabidum</name>
    <dbReference type="NCBI Taxonomy" id="1604901"/>
    <lineage>
        <taxon>Bacteria</taxon>
        <taxon>Bacillati</taxon>
        <taxon>Bacillota</taxon>
        <taxon>Clostridia</taxon>
        <taxon>Eubacteriales</taxon>
        <taxon>Clostridiaceae</taxon>
        <taxon>Inconstantimicrobium</taxon>
    </lineage>
</organism>
<name>A0ACB5RE74_9CLOT</name>
<keyword evidence="1" id="KW-0378">Hydrolase</keyword>
<keyword evidence="2" id="KW-1185">Reference proteome</keyword>